<accession>A0A9P3LI95</accession>
<comment type="caution">
    <text evidence="1">The sequence shown here is derived from an EMBL/GenBank/DDBJ whole genome shotgun (WGS) entry which is preliminary data.</text>
</comment>
<dbReference type="Gene3D" id="3.80.10.10">
    <property type="entry name" value="Ribonuclease Inhibitor"/>
    <property type="match status" value="1"/>
</dbReference>
<name>A0A9P3LI95_9APHY</name>
<dbReference type="OrthoDB" id="2912435at2759"/>
<dbReference type="Proteomes" id="UP000703269">
    <property type="component" value="Unassembled WGS sequence"/>
</dbReference>
<sequence>MDTLESSARTTSQDSTSESVLLPTEMVDYVVDFLHDDMDSLRSCTLVSKQWLPAGSFHLFHCIRWPPCDDQWTWCATHPDTHCKCHLLDDSGTLDGILSLLTTCTRISVNVRSLLIKMEWYGPGAATFSRVTTPQQLSSVLILIPKLVTLEIYSLQFSTTHSVASLPKGCSIQTLRLESLAVDVDFRSLSIFLSHFPSIQTLQVWSTTPLQPSDTAASTAQTLPVHVQDLDISILSRDRTWFDFLSANLDMAALTSLSHYHSSHQDTRTAEYEAYIAAAHGFLRNCSNLRVLKWRSIPTPELRSHPSVCPTLDEIHFTFSSQHIYHAYWNSIAEFLNSRIASAATTAVVDFTYVLLVYSDFEDWNFAAYQNVFREEFGSLDWAALNSAFARLQYLRMEVRLHFSKARLWGETSPSGDVNQRAGPGVWLEQVEECRAATETFIRSRLSMESHQKLELCVSFHVRH</sequence>
<organism evidence="1 2">
    <name type="scientific">Phanerochaete sordida</name>
    <dbReference type="NCBI Taxonomy" id="48140"/>
    <lineage>
        <taxon>Eukaryota</taxon>
        <taxon>Fungi</taxon>
        <taxon>Dikarya</taxon>
        <taxon>Basidiomycota</taxon>
        <taxon>Agaricomycotina</taxon>
        <taxon>Agaricomycetes</taxon>
        <taxon>Polyporales</taxon>
        <taxon>Phanerochaetaceae</taxon>
        <taxon>Phanerochaete</taxon>
    </lineage>
</organism>
<dbReference type="EMBL" id="BPQB01000058">
    <property type="protein sequence ID" value="GJE96311.1"/>
    <property type="molecule type" value="Genomic_DNA"/>
</dbReference>
<gene>
    <name evidence="1" type="ORF">PsYK624_125050</name>
</gene>
<keyword evidence="2" id="KW-1185">Reference proteome</keyword>
<evidence type="ECO:0000313" key="2">
    <source>
        <dbReference type="Proteomes" id="UP000703269"/>
    </source>
</evidence>
<proteinExistence type="predicted"/>
<dbReference type="AlphaFoldDB" id="A0A9P3LI95"/>
<reference evidence="1 2" key="1">
    <citation type="submission" date="2021-08" db="EMBL/GenBank/DDBJ databases">
        <title>Draft Genome Sequence of Phanerochaete sordida strain YK-624.</title>
        <authorList>
            <person name="Mori T."/>
            <person name="Dohra H."/>
            <person name="Suzuki T."/>
            <person name="Kawagishi H."/>
            <person name="Hirai H."/>
        </authorList>
    </citation>
    <scope>NUCLEOTIDE SEQUENCE [LARGE SCALE GENOMIC DNA]</scope>
    <source>
        <strain evidence="1 2">YK-624</strain>
    </source>
</reference>
<evidence type="ECO:0000313" key="1">
    <source>
        <dbReference type="EMBL" id="GJE96311.1"/>
    </source>
</evidence>
<protein>
    <recommendedName>
        <fullName evidence="3">F-box domain-containing protein</fullName>
    </recommendedName>
</protein>
<dbReference type="InterPro" id="IPR032675">
    <property type="entry name" value="LRR_dom_sf"/>
</dbReference>
<evidence type="ECO:0008006" key="3">
    <source>
        <dbReference type="Google" id="ProtNLM"/>
    </source>
</evidence>